<name>A6J5P9_RAT</name>
<gene>
    <name evidence="1" type="ORF">rCG_62635</name>
</gene>
<dbReference type="Proteomes" id="UP000234681">
    <property type="component" value="Chromosome 2"/>
</dbReference>
<evidence type="ECO:0000313" key="2">
    <source>
        <dbReference type="Proteomes" id="UP000234681"/>
    </source>
</evidence>
<organism evidence="1 2">
    <name type="scientific">Rattus norvegicus</name>
    <name type="common">Rat</name>
    <dbReference type="NCBI Taxonomy" id="10116"/>
    <lineage>
        <taxon>Eukaryota</taxon>
        <taxon>Metazoa</taxon>
        <taxon>Chordata</taxon>
        <taxon>Craniata</taxon>
        <taxon>Vertebrata</taxon>
        <taxon>Euteleostomi</taxon>
        <taxon>Mammalia</taxon>
        <taxon>Eutheria</taxon>
        <taxon>Euarchontoglires</taxon>
        <taxon>Glires</taxon>
        <taxon>Rodentia</taxon>
        <taxon>Myomorpha</taxon>
        <taxon>Muroidea</taxon>
        <taxon>Muridae</taxon>
        <taxon>Murinae</taxon>
        <taxon>Rattus</taxon>
    </lineage>
</organism>
<sequence>MNSREHLTIICMQSEMAYSSSLAWKCVAKYTINHNEVTNSFQKYKLTMAFMFIEA</sequence>
<accession>A6J5P9</accession>
<proteinExistence type="predicted"/>
<reference evidence="1 2" key="1">
    <citation type="submission" date="2005-09" db="EMBL/GenBank/DDBJ databases">
        <authorList>
            <person name="Mural R.J."/>
            <person name="Li P.W."/>
            <person name="Adams M.D."/>
            <person name="Amanatides P.G."/>
            <person name="Baden-Tillson H."/>
            <person name="Barnstead M."/>
            <person name="Chin S.H."/>
            <person name="Dew I."/>
            <person name="Evans C.A."/>
            <person name="Ferriera S."/>
            <person name="Flanigan M."/>
            <person name="Fosler C."/>
            <person name="Glodek A."/>
            <person name="Gu Z."/>
            <person name="Holt R.A."/>
            <person name="Jennings D."/>
            <person name="Kraft C.L."/>
            <person name="Lu F."/>
            <person name="Nguyen T."/>
            <person name="Nusskern D.R."/>
            <person name="Pfannkoch C.M."/>
            <person name="Sitter C."/>
            <person name="Sutton G.G."/>
            <person name="Venter J.C."/>
            <person name="Wang Z."/>
            <person name="Woodage T."/>
            <person name="Zheng X.H."/>
            <person name="Zhong F."/>
        </authorList>
    </citation>
    <scope>NUCLEOTIDE SEQUENCE [LARGE SCALE GENOMIC DNA]</scope>
    <source>
        <strain>BN</strain>
        <strain evidence="2">Sprague-Dawley</strain>
    </source>
</reference>
<dbReference type="AlphaFoldDB" id="A6J5P9"/>
<protein>
    <submittedName>
        <fullName evidence="1">RCG62635</fullName>
    </submittedName>
</protein>
<evidence type="ECO:0000313" key="1">
    <source>
        <dbReference type="EMBL" id="EDM00892.1"/>
    </source>
</evidence>
<dbReference type="EMBL" id="CH473976">
    <property type="protein sequence ID" value="EDM00892.1"/>
    <property type="molecule type" value="Genomic_DNA"/>
</dbReference>